<dbReference type="RefSeq" id="WP_377770117.1">
    <property type="nucleotide sequence ID" value="NZ_JBHUHO010000013.1"/>
</dbReference>
<reference evidence="2" key="1">
    <citation type="journal article" date="2019" name="Int. J. Syst. Evol. Microbiol.">
        <title>The Global Catalogue of Microorganisms (GCM) 10K type strain sequencing project: providing services to taxonomists for standard genome sequencing and annotation.</title>
        <authorList>
            <consortium name="The Broad Institute Genomics Platform"/>
            <consortium name="The Broad Institute Genome Sequencing Center for Infectious Disease"/>
            <person name="Wu L."/>
            <person name="Ma J."/>
        </authorList>
    </citation>
    <scope>NUCLEOTIDE SEQUENCE [LARGE SCALE GENOMIC DNA]</scope>
    <source>
        <strain evidence="2">GH52</strain>
    </source>
</reference>
<evidence type="ECO:0000313" key="2">
    <source>
        <dbReference type="Proteomes" id="UP001597362"/>
    </source>
</evidence>
<organism evidence="1 2">
    <name type="scientific">Paenibacillus yanchengensis</name>
    <dbReference type="NCBI Taxonomy" id="2035833"/>
    <lineage>
        <taxon>Bacteria</taxon>
        <taxon>Bacillati</taxon>
        <taxon>Bacillota</taxon>
        <taxon>Bacilli</taxon>
        <taxon>Bacillales</taxon>
        <taxon>Paenibacillaceae</taxon>
        <taxon>Paenibacillus</taxon>
    </lineage>
</organism>
<dbReference type="EMBL" id="JBHUHO010000013">
    <property type="protein sequence ID" value="MFD2115090.1"/>
    <property type="molecule type" value="Genomic_DNA"/>
</dbReference>
<protein>
    <submittedName>
        <fullName evidence="1">Uncharacterized protein</fullName>
    </submittedName>
</protein>
<evidence type="ECO:0000313" key="1">
    <source>
        <dbReference type="EMBL" id="MFD2115090.1"/>
    </source>
</evidence>
<comment type="caution">
    <text evidence="1">The sequence shown here is derived from an EMBL/GenBank/DDBJ whole genome shotgun (WGS) entry which is preliminary data.</text>
</comment>
<keyword evidence="2" id="KW-1185">Reference proteome</keyword>
<name>A0ABW4YH69_9BACL</name>
<gene>
    <name evidence="1" type="ORF">ACFSJH_04995</name>
</gene>
<proteinExistence type="predicted"/>
<dbReference type="Proteomes" id="UP001597362">
    <property type="component" value="Unassembled WGS sequence"/>
</dbReference>
<sequence length="105" mass="12464">MDVKKLKEMVIDKGLEEKSILGFWNSLNRYSAEKREDFENVFPNYDKELVSVYVNTVSLTMTSWPDEDYIHIVLRLEIRYGSQFAADYRMVFNLDGTIEDDYLTF</sequence>
<accession>A0ABW4YH69</accession>